<evidence type="ECO:0000256" key="3">
    <source>
        <dbReference type="ARBA" id="ARBA00022777"/>
    </source>
</evidence>
<dbReference type="OMA" id="MIMDIAH"/>
<protein>
    <recommendedName>
        <fullName evidence="6">mitogen-activated protein kinase kinase</fullName>
        <ecNumber evidence="6">2.7.12.2</ecNumber>
    </recommendedName>
</protein>
<evidence type="ECO:0000259" key="10">
    <source>
        <dbReference type="PROSITE" id="PS50011"/>
    </source>
</evidence>
<comment type="catalytic activity">
    <reaction evidence="7">
        <text>L-seryl-[protein] + ATP = O-phospho-L-seryl-[protein] + ADP + H(+)</text>
        <dbReference type="Rhea" id="RHEA:17989"/>
        <dbReference type="Rhea" id="RHEA-COMP:9863"/>
        <dbReference type="Rhea" id="RHEA-COMP:11604"/>
        <dbReference type="ChEBI" id="CHEBI:15378"/>
        <dbReference type="ChEBI" id="CHEBI:29999"/>
        <dbReference type="ChEBI" id="CHEBI:30616"/>
        <dbReference type="ChEBI" id="CHEBI:83421"/>
        <dbReference type="ChEBI" id="CHEBI:456216"/>
        <dbReference type="EC" id="2.7.12.2"/>
    </reaction>
</comment>
<keyword evidence="13" id="KW-1185">Reference proteome</keyword>
<dbReference type="PROSITE" id="PS00108">
    <property type="entry name" value="PROTEIN_KINASE_ST"/>
    <property type="match status" value="1"/>
</dbReference>
<dbReference type="Gene3D" id="1.10.510.10">
    <property type="entry name" value="Transferase(Phosphotransferase) domain 1"/>
    <property type="match status" value="1"/>
</dbReference>
<keyword evidence="4" id="KW-0067">ATP-binding</keyword>
<dbReference type="Pfam" id="PF00069">
    <property type="entry name" value="Pkinase"/>
    <property type="match status" value="1"/>
</dbReference>
<sequence>MSDATSKSKQKSIQFKTCNDTPRKLLSIPPSPFLEKLGYGTGVNVWKLSHSPNSVKSPWAIKNVRKCVNKELSDKYQSLLTKEANILRSLDHENIIGFRGYLKSEDGRNCLAMEVGGESLGDLLEKRFENDLGPFPPDIIIKVAYSIAKALNYLHNEKNILHGDIKPYNVVIKNNFEDIKLCDFGVSIKLNDENITEKYVGTPIYSAPECIKGDKKTITEKSDIFSFGLILWEMIALFPPHTEDLINKNESALNSDDSLYTHVSDSEIEENYGTRPLLPPCELGSEYKYVLELFYACTEQDPDKRPSASSIIDYINMINKTNT</sequence>
<dbReference type="FunCoup" id="E0V8X5">
    <property type="interactions" value="104"/>
</dbReference>
<reference evidence="11" key="2">
    <citation type="submission" date="2007-04" db="EMBL/GenBank/DDBJ databases">
        <title>The genome of the human body louse.</title>
        <authorList>
            <consortium name="The Human Body Louse Genome Consortium"/>
            <person name="Kirkness E."/>
            <person name="Walenz B."/>
            <person name="Hass B."/>
            <person name="Bruggner R."/>
            <person name="Strausberg R."/>
        </authorList>
    </citation>
    <scope>NUCLEOTIDE SEQUENCE</scope>
    <source>
        <strain evidence="11">USDA</strain>
    </source>
</reference>
<dbReference type="EC" id="2.7.12.2" evidence="6"/>
<evidence type="ECO:0000256" key="5">
    <source>
        <dbReference type="ARBA" id="ARBA00038035"/>
    </source>
</evidence>
<gene>
    <name evidence="12" type="primary">8233307</name>
    <name evidence="11" type="ORF">Phum_PHUM001030</name>
</gene>
<dbReference type="SMART" id="SM00220">
    <property type="entry name" value="S_TKc"/>
    <property type="match status" value="1"/>
</dbReference>
<evidence type="ECO:0000256" key="2">
    <source>
        <dbReference type="ARBA" id="ARBA00022741"/>
    </source>
</evidence>
<dbReference type="HOGENOM" id="CLU_044128_0_0_1"/>
<feature type="domain" description="Protein kinase" evidence="10">
    <location>
        <begin position="31"/>
        <end position="317"/>
    </location>
</feature>
<evidence type="ECO:0000256" key="1">
    <source>
        <dbReference type="ARBA" id="ARBA00022679"/>
    </source>
</evidence>
<dbReference type="GO" id="GO:0004708">
    <property type="term" value="F:MAP kinase kinase activity"/>
    <property type="evidence" value="ECO:0007669"/>
    <property type="project" value="UniProtKB-EC"/>
</dbReference>
<dbReference type="PANTHER" id="PTHR48013:SF9">
    <property type="entry name" value="DUAL SPECIFICITY MITOGEN-ACTIVATED PROTEIN KINASE KINASE 5"/>
    <property type="match status" value="1"/>
</dbReference>
<name>E0V8X5_PEDHC</name>
<evidence type="ECO:0000256" key="8">
    <source>
        <dbReference type="ARBA" id="ARBA00049299"/>
    </source>
</evidence>
<dbReference type="PROSITE" id="PS50011">
    <property type="entry name" value="PROTEIN_KINASE_DOM"/>
    <property type="match status" value="1"/>
</dbReference>
<dbReference type="InterPro" id="IPR000719">
    <property type="entry name" value="Prot_kinase_dom"/>
</dbReference>
<comment type="catalytic activity">
    <reaction evidence="9">
        <text>L-tyrosyl-[protein] + ATP = O-phospho-L-tyrosyl-[protein] + ADP + H(+)</text>
        <dbReference type="Rhea" id="RHEA:10596"/>
        <dbReference type="Rhea" id="RHEA-COMP:10136"/>
        <dbReference type="Rhea" id="RHEA-COMP:20101"/>
        <dbReference type="ChEBI" id="CHEBI:15378"/>
        <dbReference type="ChEBI" id="CHEBI:30616"/>
        <dbReference type="ChEBI" id="CHEBI:46858"/>
        <dbReference type="ChEBI" id="CHEBI:61978"/>
        <dbReference type="ChEBI" id="CHEBI:456216"/>
        <dbReference type="EC" id="2.7.12.2"/>
    </reaction>
</comment>
<dbReference type="OrthoDB" id="4062651at2759"/>
<dbReference type="KEGG" id="phu:Phum_PHUM001030"/>
<evidence type="ECO:0000256" key="4">
    <source>
        <dbReference type="ARBA" id="ARBA00022840"/>
    </source>
</evidence>
<keyword evidence="1 11" id="KW-0808">Transferase</keyword>
<evidence type="ECO:0000313" key="11">
    <source>
        <dbReference type="EMBL" id="EEB09831.1"/>
    </source>
</evidence>
<reference evidence="11" key="1">
    <citation type="submission" date="2007-04" db="EMBL/GenBank/DDBJ databases">
        <title>Annotation of Pediculus humanus corporis strain USDA.</title>
        <authorList>
            <person name="Kirkness E."/>
            <person name="Hannick L."/>
            <person name="Hass B."/>
            <person name="Bruggner R."/>
            <person name="Lawson D."/>
            <person name="Bidwell S."/>
            <person name="Joardar V."/>
            <person name="Caler E."/>
            <person name="Walenz B."/>
            <person name="Inman J."/>
            <person name="Schobel S."/>
            <person name="Galinsky K."/>
            <person name="Amedeo P."/>
            <person name="Strausberg R."/>
        </authorList>
    </citation>
    <scope>NUCLEOTIDE SEQUENCE</scope>
    <source>
        <strain evidence="11">USDA</strain>
    </source>
</reference>
<evidence type="ECO:0000313" key="13">
    <source>
        <dbReference type="Proteomes" id="UP000009046"/>
    </source>
</evidence>
<evidence type="ECO:0000256" key="7">
    <source>
        <dbReference type="ARBA" id="ARBA00049014"/>
    </source>
</evidence>
<dbReference type="InParanoid" id="E0V8X5"/>
<dbReference type="STRING" id="121224.E0V8X5"/>
<accession>E0V8X5</accession>
<dbReference type="CTD" id="8233307"/>
<evidence type="ECO:0000313" key="12">
    <source>
        <dbReference type="EnsemblMetazoa" id="PHUM001030-PA"/>
    </source>
</evidence>
<keyword evidence="2" id="KW-0547">Nucleotide-binding</keyword>
<dbReference type="Gene3D" id="3.30.200.20">
    <property type="entry name" value="Phosphorylase Kinase, domain 1"/>
    <property type="match status" value="1"/>
</dbReference>
<evidence type="ECO:0000256" key="6">
    <source>
        <dbReference type="ARBA" id="ARBA00038999"/>
    </source>
</evidence>
<dbReference type="Proteomes" id="UP000009046">
    <property type="component" value="Unassembled WGS sequence"/>
</dbReference>
<comment type="similarity">
    <text evidence="5">Belongs to the protein kinase superfamily. STE Ser/Thr protein kinase family. MAP kinase kinase subfamily.</text>
</comment>
<dbReference type="PANTHER" id="PTHR48013">
    <property type="entry name" value="DUAL SPECIFICITY MITOGEN-ACTIVATED PROTEIN KINASE KINASE 5-RELATED"/>
    <property type="match status" value="1"/>
</dbReference>
<dbReference type="EnsemblMetazoa" id="PHUM001030-RA">
    <property type="protein sequence ID" value="PHUM001030-PA"/>
    <property type="gene ID" value="PHUM001030"/>
</dbReference>
<dbReference type="GeneID" id="8233307"/>
<dbReference type="InterPro" id="IPR008271">
    <property type="entry name" value="Ser/Thr_kinase_AS"/>
</dbReference>
<dbReference type="InterPro" id="IPR011009">
    <property type="entry name" value="Kinase-like_dom_sf"/>
</dbReference>
<dbReference type="SUPFAM" id="SSF56112">
    <property type="entry name" value="Protein kinase-like (PK-like)"/>
    <property type="match status" value="1"/>
</dbReference>
<dbReference type="EMBL" id="DS234986">
    <property type="protein sequence ID" value="EEB09831.1"/>
    <property type="molecule type" value="Genomic_DNA"/>
</dbReference>
<organism>
    <name type="scientific">Pediculus humanus subsp. corporis</name>
    <name type="common">Body louse</name>
    <dbReference type="NCBI Taxonomy" id="121224"/>
    <lineage>
        <taxon>Eukaryota</taxon>
        <taxon>Metazoa</taxon>
        <taxon>Ecdysozoa</taxon>
        <taxon>Arthropoda</taxon>
        <taxon>Hexapoda</taxon>
        <taxon>Insecta</taxon>
        <taxon>Pterygota</taxon>
        <taxon>Neoptera</taxon>
        <taxon>Paraneoptera</taxon>
        <taxon>Psocodea</taxon>
        <taxon>Troctomorpha</taxon>
        <taxon>Phthiraptera</taxon>
        <taxon>Anoplura</taxon>
        <taxon>Pediculidae</taxon>
        <taxon>Pediculus</taxon>
    </lineage>
</organism>
<comment type="catalytic activity">
    <reaction evidence="8">
        <text>L-threonyl-[protein] + ATP = O-phospho-L-threonyl-[protein] + ADP + H(+)</text>
        <dbReference type="Rhea" id="RHEA:46608"/>
        <dbReference type="Rhea" id="RHEA-COMP:11060"/>
        <dbReference type="Rhea" id="RHEA-COMP:11605"/>
        <dbReference type="ChEBI" id="CHEBI:15378"/>
        <dbReference type="ChEBI" id="CHEBI:30013"/>
        <dbReference type="ChEBI" id="CHEBI:30616"/>
        <dbReference type="ChEBI" id="CHEBI:61977"/>
        <dbReference type="ChEBI" id="CHEBI:456216"/>
        <dbReference type="EC" id="2.7.12.2"/>
    </reaction>
</comment>
<dbReference type="GO" id="GO:0005524">
    <property type="term" value="F:ATP binding"/>
    <property type="evidence" value="ECO:0007669"/>
    <property type="project" value="UniProtKB-KW"/>
</dbReference>
<dbReference type="AlphaFoldDB" id="E0V8X5"/>
<evidence type="ECO:0000256" key="9">
    <source>
        <dbReference type="ARBA" id="ARBA00051693"/>
    </source>
</evidence>
<dbReference type="RefSeq" id="XP_002422569.1">
    <property type="nucleotide sequence ID" value="XM_002422524.1"/>
</dbReference>
<proteinExistence type="inferred from homology"/>
<dbReference type="VEuPathDB" id="VectorBase:PHUM001030"/>
<dbReference type="EMBL" id="AAZO01000018">
    <property type="status" value="NOT_ANNOTATED_CDS"/>
    <property type="molecule type" value="Genomic_DNA"/>
</dbReference>
<keyword evidence="3 11" id="KW-0418">Kinase</keyword>
<dbReference type="eggNOG" id="KOG0192">
    <property type="taxonomic scope" value="Eukaryota"/>
</dbReference>
<reference evidence="12" key="3">
    <citation type="submission" date="2021-02" db="UniProtKB">
        <authorList>
            <consortium name="EnsemblMetazoa"/>
        </authorList>
    </citation>
    <scope>IDENTIFICATION</scope>
    <source>
        <strain evidence="12">USDA</strain>
    </source>
</reference>